<dbReference type="RefSeq" id="WP_251780710.1">
    <property type="nucleotide sequence ID" value="NZ_JAMKFE010000017.1"/>
</dbReference>
<keyword evidence="2" id="KW-1185">Reference proteome</keyword>
<protein>
    <submittedName>
        <fullName evidence="1">Type IV toxin-antitoxin system AbiEi family antitoxin</fullName>
    </submittedName>
</protein>
<sequence>MNKTDETLISLAARSLEDLGLALRVQQTTKTAQAHQGNALWQLGRGKERVHYAVEVKRGLTTHTLGATLAQLQHTRQAAGRPALLVTDHVPPELAQKLREQRQQFVDASGNAYLDTPGLLVFVATQKSKLKAPVPKGQSLTVAGLKTLFVLISDPALADAPQRAIAAAAGVALGAVPGVLSDLKDAGHLLASGRRRRMDATKRLLDQWAADYARKLRHKTLTARYAAPGFDAWPKWQIDAPTTRWGGEPAAHLLVQHLKPAVLTLYTHRLTPRLQVEQRLTPAGPHAEQHVLEIRRPFWGLLAQSGTRDDLVPPALVYADLLATGDARCIETAQLVYDRYLARLLPDR</sequence>
<dbReference type="Proteomes" id="UP001165541">
    <property type="component" value="Unassembled WGS sequence"/>
</dbReference>
<comment type="caution">
    <text evidence="1">The sequence shown here is derived from an EMBL/GenBank/DDBJ whole genome shotgun (WGS) entry which is preliminary data.</text>
</comment>
<evidence type="ECO:0000313" key="2">
    <source>
        <dbReference type="Proteomes" id="UP001165541"/>
    </source>
</evidence>
<reference evidence="1" key="1">
    <citation type="submission" date="2022-05" db="EMBL/GenBank/DDBJ databases">
        <title>Schlegelella sp. nov., isolated from mangrove soil.</title>
        <authorList>
            <person name="Liu Y."/>
            <person name="Ge X."/>
            <person name="Liu W."/>
        </authorList>
    </citation>
    <scope>NUCLEOTIDE SEQUENCE</scope>
    <source>
        <strain evidence="1">S2-27</strain>
    </source>
</reference>
<gene>
    <name evidence="1" type="ORF">M8A51_22125</name>
</gene>
<dbReference type="InterPro" id="IPR019238">
    <property type="entry name" value="AbiEi_2"/>
</dbReference>
<proteinExistence type="predicted"/>
<accession>A0ABT0YU04</accession>
<evidence type="ECO:0000313" key="1">
    <source>
        <dbReference type="EMBL" id="MCM5682235.1"/>
    </source>
</evidence>
<organism evidence="1 2">
    <name type="scientific">Caldimonas mangrovi</name>
    <dbReference type="NCBI Taxonomy" id="2944811"/>
    <lineage>
        <taxon>Bacteria</taxon>
        <taxon>Pseudomonadati</taxon>
        <taxon>Pseudomonadota</taxon>
        <taxon>Betaproteobacteria</taxon>
        <taxon>Burkholderiales</taxon>
        <taxon>Sphaerotilaceae</taxon>
        <taxon>Caldimonas</taxon>
    </lineage>
</organism>
<dbReference type="Pfam" id="PF09952">
    <property type="entry name" value="AbiEi_2"/>
    <property type="match status" value="1"/>
</dbReference>
<name>A0ABT0YU04_9BURK</name>
<dbReference type="EMBL" id="JAMKFE010000017">
    <property type="protein sequence ID" value="MCM5682235.1"/>
    <property type="molecule type" value="Genomic_DNA"/>
</dbReference>